<evidence type="ECO:0000313" key="4">
    <source>
        <dbReference type="Proteomes" id="UP000256542"/>
    </source>
</evidence>
<dbReference type="Pfam" id="PF13409">
    <property type="entry name" value="GST_N_2"/>
    <property type="match status" value="1"/>
</dbReference>
<organism evidence="3 4">
    <name type="scientific">Marinomonas pollencensis</name>
    <dbReference type="NCBI Taxonomy" id="491954"/>
    <lineage>
        <taxon>Bacteria</taxon>
        <taxon>Pseudomonadati</taxon>
        <taxon>Pseudomonadota</taxon>
        <taxon>Gammaproteobacteria</taxon>
        <taxon>Oceanospirillales</taxon>
        <taxon>Oceanospirillaceae</taxon>
        <taxon>Marinomonas</taxon>
    </lineage>
</organism>
<reference evidence="3 4" key="1">
    <citation type="submission" date="2018-08" db="EMBL/GenBank/DDBJ databases">
        <title>Genomic Encyclopedia of Type Strains, Phase III (KMG-III): the genomes of soil and plant-associated and newly described type strains.</title>
        <authorList>
            <person name="Whitman W."/>
        </authorList>
    </citation>
    <scope>NUCLEOTIDE SEQUENCE [LARGE SCALE GENOMIC DNA]</scope>
    <source>
        <strain evidence="3 4">CECT 7375</strain>
    </source>
</reference>
<dbReference type="PANTHER" id="PTHR44051">
    <property type="entry name" value="GLUTATHIONE S-TRANSFERASE-RELATED"/>
    <property type="match status" value="1"/>
</dbReference>
<dbReference type="Pfam" id="PF00043">
    <property type="entry name" value="GST_C"/>
    <property type="match status" value="1"/>
</dbReference>
<dbReference type="SUPFAM" id="SSF47616">
    <property type="entry name" value="GST C-terminal domain-like"/>
    <property type="match status" value="1"/>
</dbReference>
<feature type="domain" description="GST N-terminal" evidence="1">
    <location>
        <begin position="15"/>
        <end position="96"/>
    </location>
</feature>
<evidence type="ECO:0000259" key="1">
    <source>
        <dbReference type="PROSITE" id="PS50404"/>
    </source>
</evidence>
<name>A0A3E0DK90_9GAMM</name>
<dbReference type="SFLD" id="SFLDS00019">
    <property type="entry name" value="Glutathione_Transferase_(cytos"/>
    <property type="match status" value="1"/>
</dbReference>
<sequence>MPIIHTDDQEIKAMQGLHIFHAGISNCSMRVRITAEEKNIPWKSHKISLRKKENLEDWYLKINPKGLVPAIVYDGEIVTESNDILLYLEEKFPEPALVPNKNETLAEEVKYWVNLCSEIHVATIKTFVYGTLGGGTKAEGDMERYRQIQPDKTLLAFHEQSLKGFPEGQVKQAAEQIHKIFSQLDKKLADNEWIVGEQLTLADIAWIPQYVLLGGLGFPVDHYRHLTRWAKAFEQRDSYKKGIKKWMPPVPLSFLSLLLKLKKKLFR</sequence>
<feature type="domain" description="GST C-terminal" evidence="2">
    <location>
        <begin position="140"/>
        <end position="252"/>
    </location>
</feature>
<dbReference type="SFLD" id="SFLDG00358">
    <property type="entry name" value="Main_(cytGST)"/>
    <property type="match status" value="1"/>
</dbReference>
<accession>A0A3E0DK90</accession>
<keyword evidence="3" id="KW-0808">Transferase</keyword>
<dbReference type="PANTHER" id="PTHR44051:SF8">
    <property type="entry name" value="GLUTATHIONE S-TRANSFERASE GSTA"/>
    <property type="match status" value="1"/>
</dbReference>
<dbReference type="RefSeq" id="WP_115897674.1">
    <property type="nucleotide sequence ID" value="NZ_QUNG01000006.1"/>
</dbReference>
<dbReference type="PROSITE" id="PS50405">
    <property type="entry name" value="GST_CTER"/>
    <property type="match status" value="1"/>
</dbReference>
<dbReference type="OrthoDB" id="5740960at2"/>
<dbReference type="InterPro" id="IPR010987">
    <property type="entry name" value="Glutathione-S-Trfase_C-like"/>
</dbReference>
<protein>
    <submittedName>
        <fullName evidence="3">Glutathione S-transferase/GST-like protein</fullName>
    </submittedName>
</protein>
<evidence type="ECO:0000313" key="3">
    <source>
        <dbReference type="EMBL" id="REG83186.1"/>
    </source>
</evidence>
<dbReference type="InterPro" id="IPR036282">
    <property type="entry name" value="Glutathione-S-Trfase_C_sf"/>
</dbReference>
<evidence type="ECO:0000259" key="2">
    <source>
        <dbReference type="PROSITE" id="PS50405"/>
    </source>
</evidence>
<dbReference type="Proteomes" id="UP000256542">
    <property type="component" value="Unassembled WGS sequence"/>
</dbReference>
<gene>
    <name evidence="3" type="ORF">DFP81_10646</name>
</gene>
<dbReference type="AlphaFoldDB" id="A0A3E0DK90"/>
<dbReference type="InterPro" id="IPR036249">
    <property type="entry name" value="Thioredoxin-like_sf"/>
</dbReference>
<proteinExistence type="predicted"/>
<dbReference type="PROSITE" id="PS50404">
    <property type="entry name" value="GST_NTER"/>
    <property type="match status" value="1"/>
</dbReference>
<dbReference type="CDD" id="cd00570">
    <property type="entry name" value="GST_N_family"/>
    <property type="match status" value="1"/>
</dbReference>
<dbReference type="Gene3D" id="1.20.1050.10">
    <property type="match status" value="1"/>
</dbReference>
<dbReference type="InterPro" id="IPR040079">
    <property type="entry name" value="Glutathione_S-Trfase"/>
</dbReference>
<keyword evidence="4" id="KW-1185">Reference proteome</keyword>
<dbReference type="Gene3D" id="3.40.30.10">
    <property type="entry name" value="Glutaredoxin"/>
    <property type="match status" value="1"/>
</dbReference>
<dbReference type="InterPro" id="IPR004045">
    <property type="entry name" value="Glutathione_S-Trfase_N"/>
</dbReference>
<dbReference type="InterPro" id="IPR004046">
    <property type="entry name" value="GST_C"/>
</dbReference>
<dbReference type="SUPFAM" id="SSF52833">
    <property type="entry name" value="Thioredoxin-like"/>
    <property type="match status" value="1"/>
</dbReference>
<comment type="caution">
    <text evidence="3">The sequence shown here is derived from an EMBL/GenBank/DDBJ whole genome shotgun (WGS) entry which is preliminary data.</text>
</comment>
<dbReference type="CDD" id="cd00299">
    <property type="entry name" value="GST_C_family"/>
    <property type="match status" value="1"/>
</dbReference>
<dbReference type="EMBL" id="QUNG01000006">
    <property type="protein sequence ID" value="REG83186.1"/>
    <property type="molecule type" value="Genomic_DNA"/>
</dbReference>
<dbReference type="GO" id="GO:0016740">
    <property type="term" value="F:transferase activity"/>
    <property type="evidence" value="ECO:0007669"/>
    <property type="project" value="UniProtKB-KW"/>
</dbReference>